<dbReference type="EMBL" id="JAVRHX010000002">
    <property type="protein sequence ID" value="MDT0595085.1"/>
    <property type="molecule type" value="Genomic_DNA"/>
</dbReference>
<feature type="domain" description="SWIM-type" evidence="2">
    <location>
        <begin position="66"/>
        <end position="103"/>
    </location>
</feature>
<dbReference type="InterPro" id="IPR007527">
    <property type="entry name" value="Znf_SWIM"/>
</dbReference>
<evidence type="ECO:0000256" key="1">
    <source>
        <dbReference type="PROSITE-ProRule" id="PRU00325"/>
    </source>
</evidence>
<proteinExistence type="predicted"/>
<gene>
    <name evidence="3" type="ORF">RM552_09545</name>
</gene>
<evidence type="ECO:0000313" key="3">
    <source>
        <dbReference type="EMBL" id="MDT0595085.1"/>
    </source>
</evidence>
<reference evidence="3 4" key="1">
    <citation type="submission" date="2023-09" db="EMBL/GenBank/DDBJ databases">
        <authorList>
            <person name="Rey-Velasco X."/>
        </authorList>
    </citation>
    <scope>NUCLEOTIDE SEQUENCE [LARGE SCALE GENOMIC DNA]</scope>
    <source>
        <strain evidence="3 4">P117</strain>
    </source>
</reference>
<sequence>MPKDSINTYPKSAYLIDMDAIKRKVGTATFEEGVALAATLDVIANIQFIVESDKKLVAVIEDGHFYIVNLYNLQGNIEGACNCEKSENFDFCIHCVALCIFANEQNKRLSKMQQGDSKERIQAYINTMPRNELEDELFKLMTLDTEQQLKYLALADIKHEQIDSALLKKLVVKAMPLKNIRQQTKVKTYFEKANLKINDLISVFHLLPDNAAFSMAEFMLWRYDTIMMKIEDAYKYRLESLNVLKLNLFHCFKQVTWPTQKKAEYLYALHSSEFVHVDFDDISGQFIDPDDTLLSKQYHQLLIAHLEANGLQKSKSTNKLSPAQVRMINSIANYYFATRNAEQAIKFLAFTSNSFTSCINTIEKCIEHSLFDYIPVFLDKAQSLAKQDKQISQLTELRRKLTS</sequence>
<keyword evidence="1" id="KW-0479">Metal-binding</keyword>
<keyword evidence="1" id="KW-0862">Zinc</keyword>
<organism evidence="3 4">
    <name type="scientific">Glaciecola petra</name>
    <dbReference type="NCBI Taxonomy" id="3075602"/>
    <lineage>
        <taxon>Bacteria</taxon>
        <taxon>Pseudomonadati</taxon>
        <taxon>Pseudomonadota</taxon>
        <taxon>Gammaproteobacteria</taxon>
        <taxon>Alteromonadales</taxon>
        <taxon>Alteromonadaceae</taxon>
        <taxon>Glaciecola</taxon>
    </lineage>
</organism>
<evidence type="ECO:0000259" key="2">
    <source>
        <dbReference type="PROSITE" id="PS50966"/>
    </source>
</evidence>
<protein>
    <recommendedName>
        <fullName evidence="2">SWIM-type domain-containing protein</fullName>
    </recommendedName>
</protein>
<name>A0ABU2ZRN9_9ALTE</name>
<comment type="caution">
    <text evidence="3">The sequence shown here is derived from an EMBL/GenBank/DDBJ whole genome shotgun (WGS) entry which is preliminary data.</text>
</comment>
<dbReference type="Proteomes" id="UP001253545">
    <property type="component" value="Unassembled WGS sequence"/>
</dbReference>
<evidence type="ECO:0000313" key="4">
    <source>
        <dbReference type="Proteomes" id="UP001253545"/>
    </source>
</evidence>
<keyword evidence="1" id="KW-0863">Zinc-finger</keyword>
<accession>A0ABU2ZRN9</accession>
<keyword evidence="4" id="KW-1185">Reference proteome</keyword>
<dbReference type="PROSITE" id="PS50966">
    <property type="entry name" value="ZF_SWIM"/>
    <property type="match status" value="1"/>
</dbReference>
<dbReference type="RefSeq" id="WP_311368602.1">
    <property type="nucleotide sequence ID" value="NZ_JAVRHX010000002.1"/>
</dbReference>